<evidence type="ECO:0000256" key="16">
    <source>
        <dbReference type="PIRSR" id="PIRSR602129-50"/>
    </source>
</evidence>
<evidence type="ECO:0000313" key="19">
    <source>
        <dbReference type="Proteomes" id="UP000039865"/>
    </source>
</evidence>
<evidence type="ECO:0000256" key="11">
    <source>
        <dbReference type="ARBA" id="ARBA00023136"/>
    </source>
</evidence>
<dbReference type="GO" id="GO:0030149">
    <property type="term" value="P:sphingolipid catabolic process"/>
    <property type="evidence" value="ECO:0007669"/>
    <property type="project" value="TreeGrafter"/>
</dbReference>
<protein>
    <recommendedName>
        <fullName evidence="14">sphinganine-1-phosphate aldolase</fullName>
        <ecNumber evidence="14">4.1.2.27</ecNumber>
    </recommendedName>
    <alternativeName>
        <fullName evidence="15">Sphingosine-1-phosphate aldolase</fullName>
    </alternativeName>
</protein>
<dbReference type="GO" id="GO:0008117">
    <property type="term" value="F:sphinganine-1-phosphate aldolase activity"/>
    <property type="evidence" value="ECO:0007669"/>
    <property type="project" value="UniProtKB-EC"/>
</dbReference>
<dbReference type="PANTHER" id="PTHR42735:SF6">
    <property type="entry name" value="SPHINGOSINE-1-PHOSPHATE LYASE 1"/>
    <property type="match status" value="1"/>
</dbReference>
<evidence type="ECO:0000256" key="3">
    <source>
        <dbReference type="ARBA" id="ARBA00004760"/>
    </source>
</evidence>
<dbReference type="PANTHER" id="PTHR42735">
    <property type="match status" value="1"/>
</dbReference>
<dbReference type="Proteomes" id="UP000039865">
    <property type="component" value="Unassembled WGS sequence"/>
</dbReference>
<reference evidence="18 19" key="1">
    <citation type="submission" date="2014-06" db="EMBL/GenBank/DDBJ databases">
        <authorList>
            <person name="Swart Estienne"/>
        </authorList>
    </citation>
    <scope>NUCLEOTIDE SEQUENCE [LARGE SCALE GENOMIC DNA]</scope>
    <source>
        <strain evidence="18 19">130c</strain>
    </source>
</reference>
<name>A0A078A2K1_STYLE</name>
<dbReference type="InterPro" id="IPR015421">
    <property type="entry name" value="PyrdxlP-dep_Trfase_major"/>
</dbReference>
<dbReference type="InterPro" id="IPR015422">
    <property type="entry name" value="PyrdxlP-dep_Trfase_small"/>
</dbReference>
<evidence type="ECO:0000256" key="6">
    <source>
        <dbReference type="ARBA" id="ARBA00022824"/>
    </source>
</evidence>
<dbReference type="GO" id="GO:0005789">
    <property type="term" value="C:endoplasmic reticulum membrane"/>
    <property type="evidence" value="ECO:0007669"/>
    <property type="project" value="UniProtKB-SubCell"/>
</dbReference>
<evidence type="ECO:0000256" key="9">
    <source>
        <dbReference type="ARBA" id="ARBA00022989"/>
    </source>
</evidence>
<keyword evidence="9" id="KW-1133">Transmembrane helix</keyword>
<keyword evidence="6" id="KW-0256">Endoplasmic reticulum</keyword>
<evidence type="ECO:0000256" key="8">
    <source>
        <dbReference type="ARBA" id="ARBA00022919"/>
    </source>
</evidence>
<comment type="subcellular location">
    <subcellularLocation>
        <location evidence="2">Endoplasmic reticulum membrane</location>
        <topology evidence="2">Single-pass membrane protein</topology>
    </subcellularLocation>
</comment>
<keyword evidence="10" id="KW-0443">Lipid metabolism</keyword>
<evidence type="ECO:0000256" key="13">
    <source>
        <dbReference type="ARBA" id="ARBA00038302"/>
    </source>
</evidence>
<evidence type="ECO:0000256" key="1">
    <source>
        <dbReference type="ARBA" id="ARBA00001933"/>
    </source>
</evidence>
<keyword evidence="5" id="KW-0812">Transmembrane</keyword>
<dbReference type="InterPro" id="IPR050477">
    <property type="entry name" value="GrpII_AminoAcid_Decarb"/>
</dbReference>
<evidence type="ECO:0000256" key="2">
    <source>
        <dbReference type="ARBA" id="ARBA00004389"/>
    </source>
</evidence>
<dbReference type="AlphaFoldDB" id="A0A078A2K1"/>
<proteinExistence type="inferred from homology"/>
<keyword evidence="12 17" id="KW-0456">Lyase</keyword>
<keyword evidence="8" id="KW-0746">Sphingolipid metabolism</keyword>
<dbReference type="EC" id="4.1.2.27" evidence="14"/>
<evidence type="ECO:0000256" key="12">
    <source>
        <dbReference type="ARBA" id="ARBA00023239"/>
    </source>
</evidence>
<comment type="cofactor">
    <cofactor evidence="1 16 17">
        <name>pyridoxal 5'-phosphate</name>
        <dbReference type="ChEBI" id="CHEBI:597326"/>
    </cofactor>
</comment>
<gene>
    <name evidence="18" type="primary">Contig19554.g20729</name>
    <name evidence="18" type="ORF">STYLEM_3994</name>
</gene>
<comment type="pathway">
    <text evidence="4">Sphingolipid metabolism.</text>
</comment>
<dbReference type="InterPro" id="IPR002129">
    <property type="entry name" value="PyrdxlP-dep_de-COase"/>
</dbReference>
<keyword evidence="11" id="KW-0472">Membrane</keyword>
<dbReference type="Pfam" id="PF00282">
    <property type="entry name" value="Pyridoxal_deC"/>
    <property type="match status" value="1"/>
</dbReference>
<evidence type="ECO:0000256" key="14">
    <source>
        <dbReference type="ARBA" id="ARBA00038965"/>
    </source>
</evidence>
<dbReference type="Gene3D" id="6.10.140.2150">
    <property type="match status" value="1"/>
</dbReference>
<dbReference type="GO" id="GO:0019752">
    <property type="term" value="P:carboxylic acid metabolic process"/>
    <property type="evidence" value="ECO:0007669"/>
    <property type="project" value="InterPro"/>
</dbReference>
<evidence type="ECO:0000256" key="10">
    <source>
        <dbReference type="ARBA" id="ARBA00023098"/>
    </source>
</evidence>
<evidence type="ECO:0000256" key="4">
    <source>
        <dbReference type="ARBA" id="ARBA00004991"/>
    </source>
</evidence>
<keyword evidence="7 16" id="KW-0663">Pyridoxal phosphate</keyword>
<dbReference type="OMA" id="AFWQLRG"/>
<feature type="modified residue" description="N6-(pyridoxal phosphate)lysine" evidence="16">
    <location>
        <position position="316"/>
    </location>
</feature>
<dbReference type="InParanoid" id="A0A078A2K1"/>
<dbReference type="InterPro" id="IPR015424">
    <property type="entry name" value="PyrdxlP-dep_Trfase"/>
</dbReference>
<evidence type="ECO:0000256" key="5">
    <source>
        <dbReference type="ARBA" id="ARBA00022692"/>
    </source>
</evidence>
<dbReference type="EMBL" id="CCKQ01003871">
    <property type="protein sequence ID" value="CDW75009.1"/>
    <property type="molecule type" value="Genomic_DNA"/>
</dbReference>
<dbReference type="Gene3D" id="3.90.1150.10">
    <property type="entry name" value="Aspartate Aminotransferase, domain 1"/>
    <property type="match status" value="1"/>
</dbReference>
<comment type="similarity">
    <text evidence="13">Belongs to the group II decarboxylase family. Sphingosine-1-phosphate lyase subfamily.</text>
</comment>
<accession>A0A078A2K1</accession>
<dbReference type="OrthoDB" id="10254570at2759"/>
<dbReference type="GO" id="GO:0030170">
    <property type="term" value="F:pyridoxal phosphate binding"/>
    <property type="evidence" value="ECO:0007669"/>
    <property type="project" value="InterPro"/>
</dbReference>
<dbReference type="Gene3D" id="3.40.640.10">
    <property type="entry name" value="Type I PLP-dependent aspartate aminotransferase-like (Major domain)"/>
    <property type="match status" value="1"/>
</dbReference>
<organism evidence="18 19">
    <name type="scientific">Stylonychia lemnae</name>
    <name type="common">Ciliate</name>
    <dbReference type="NCBI Taxonomy" id="5949"/>
    <lineage>
        <taxon>Eukaryota</taxon>
        <taxon>Sar</taxon>
        <taxon>Alveolata</taxon>
        <taxon>Ciliophora</taxon>
        <taxon>Intramacronucleata</taxon>
        <taxon>Spirotrichea</taxon>
        <taxon>Stichotrichia</taxon>
        <taxon>Sporadotrichida</taxon>
        <taxon>Oxytrichidae</taxon>
        <taxon>Stylonychinae</taxon>
        <taxon>Stylonychia</taxon>
    </lineage>
</organism>
<evidence type="ECO:0000256" key="15">
    <source>
        <dbReference type="ARBA" id="ARBA00042568"/>
    </source>
</evidence>
<evidence type="ECO:0000313" key="18">
    <source>
        <dbReference type="EMBL" id="CDW75009.1"/>
    </source>
</evidence>
<dbReference type="SUPFAM" id="SSF53383">
    <property type="entry name" value="PLP-dependent transferases"/>
    <property type="match status" value="1"/>
</dbReference>
<comment type="pathway">
    <text evidence="3">Lipid metabolism; sphingolipid metabolism.</text>
</comment>
<evidence type="ECO:0000256" key="7">
    <source>
        <dbReference type="ARBA" id="ARBA00022898"/>
    </source>
</evidence>
<keyword evidence="19" id="KW-1185">Reference proteome</keyword>
<sequence length="516" mass="57741">MIGIEKSADLFEMMNKMCDKSTWMIQQANEYLRGYEPVTLIVLAILTQKYLKKKEDEVRDGFRKEIKGWRKNLVYKLPQTPWREDTIITRMQQGSEQARAHYTEGAKISGAVYTSNMEHWDFITDVMRLHIESNPLHMSEFAFVGQLEAEIIRMGLELYHGPQGSCGLLTSGGSESIFISCLAYRQQGRRKGITKPNIVCSNTAHAGFDKAAFYLAMEIRKVPLTHDMQCDIKALTSKIDSNTVMLVASSPDYSFGKYDPVPVIAKMAQDRGIGCHSDCCLGSFVGVFAEEAGFKQPYLFDFRVEGVTSISSDPQKFGYGPKGASLLMFRDKKLREGTFIGVTEWNGGMYVTPTAAGSRSGAVIAGTWAALMKQGRDGFLEKAKNILTAARKMRDEIMEIPDIELCSNDDTCVVSFTSKKYSCIAVADLMQNKFKWTLSKLQMPASAHLIVTEANYVHANDFALNLKACVEELIEHPELNNKGDAAKYRQAAEIPDNSVLNRALYMTLDEVLEINN</sequence>
<dbReference type="FunFam" id="3.40.640.10:FF:000020">
    <property type="entry name" value="sphingosine-1-phosphate lyase 1"/>
    <property type="match status" value="1"/>
</dbReference>
<evidence type="ECO:0000256" key="17">
    <source>
        <dbReference type="RuleBase" id="RU000382"/>
    </source>
</evidence>